<dbReference type="Proteomes" id="UP000316639">
    <property type="component" value="Unassembled WGS sequence"/>
</dbReference>
<gene>
    <name evidence="2" type="ORF">FKR81_06375</name>
</gene>
<evidence type="ECO:0000313" key="3">
    <source>
        <dbReference type="Proteomes" id="UP000316639"/>
    </source>
</evidence>
<evidence type="ECO:0000256" key="1">
    <source>
        <dbReference type="SAM" id="Phobius"/>
    </source>
</evidence>
<comment type="caution">
    <text evidence="2">The sequence shown here is derived from an EMBL/GenBank/DDBJ whole genome shotgun (WGS) entry which is preliminary data.</text>
</comment>
<reference evidence="2 3" key="1">
    <citation type="submission" date="2019-07" db="EMBL/GenBank/DDBJ databases">
        <title>Lentzea xizangensis sp. nov., isolated from Qinghai-Tibetan Plateau Soils.</title>
        <authorList>
            <person name="Huang J."/>
        </authorList>
    </citation>
    <scope>NUCLEOTIDE SEQUENCE [LARGE SCALE GENOMIC DNA]</scope>
    <source>
        <strain evidence="2 3">FXJ1.1311</strain>
    </source>
</reference>
<sequence length="161" mass="17982">MIIWPETSGDVDLDSWSGNCLAGADRRAAKFLGLALACGVVVMVIGVPWIAVVSVPVIIELAAPGLRHLIARRKVRRLMSAREWRPVDVHFVPGRRIGRSAYLEMDGSDRSYLRLPEMPERVRVLVRHSRRVWLAGPDDRGRAVVITSGRPFLTLGRIVVR</sequence>
<keyword evidence="3" id="KW-1185">Reference proteome</keyword>
<keyword evidence="1" id="KW-0472">Membrane</keyword>
<dbReference type="EMBL" id="VOBR01000004">
    <property type="protein sequence ID" value="TWP52759.1"/>
    <property type="molecule type" value="Genomic_DNA"/>
</dbReference>
<evidence type="ECO:0000313" key="2">
    <source>
        <dbReference type="EMBL" id="TWP52759.1"/>
    </source>
</evidence>
<protein>
    <submittedName>
        <fullName evidence="2">Uncharacterized protein</fullName>
    </submittedName>
</protein>
<accession>A0A563EYK7</accession>
<feature type="transmembrane region" description="Helical" evidence="1">
    <location>
        <begin position="31"/>
        <end position="63"/>
    </location>
</feature>
<name>A0A563EYK7_9PSEU</name>
<proteinExistence type="predicted"/>
<keyword evidence="1" id="KW-0812">Transmembrane</keyword>
<keyword evidence="1" id="KW-1133">Transmembrane helix</keyword>
<dbReference type="OrthoDB" id="3695067at2"/>
<organism evidence="2 3">
    <name type="scientific">Lentzea tibetensis</name>
    <dbReference type="NCBI Taxonomy" id="2591470"/>
    <lineage>
        <taxon>Bacteria</taxon>
        <taxon>Bacillati</taxon>
        <taxon>Actinomycetota</taxon>
        <taxon>Actinomycetes</taxon>
        <taxon>Pseudonocardiales</taxon>
        <taxon>Pseudonocardiaceae</taxon>
        <taxon>Lentzea</taxon>
    </lineage>
</organism>
<dbReference type="AlphaFoldDB" id="A0A563EYK7"/>